<proteinExistence type="predicted"/>
<reference evidence="2" key="1">
    <citation type="submission" date="2018-02" db="EMBL/GenBank/DDBJ databases">
        <title>Rhizophora mucronata_Transcriptome.</title>
        <authorList>
            <person name="Meera S.P."/>
            <person name="Sreeshan A."/>
            <person name="Augustine A."/>
        </authorList>
    </citation>
    <scope>NUCLEOTIDE SEQUENCE</scope>
    <source>
        <tissue evidence="2">Leaf</tissue>
    </source>
</reference>
<organism evidence="2">
    <name type="scientific">Rhizophora mucronata</name>
    <name type="common">Asiatic mangrove</name>
    <dbReference type="NCBI Taxonomy" id="61149"/>
    <lineage>
        <taxon>Eukaryota</taxon>
        <taxon>Viridiplantae</taxon>
        <taxon>Streptophyta</taxon>
        <taxon>Embryophyta</taxon>
        <taxon>Tracheophyta</taxon>
        <taxon>Spermatophyta</taxon>
        <taxon>Magnoliopsida</taxon>
        <taxon>eudicotyledons</taxon>
        <taxon>Gunneridae</taxon>
        <taxon>Pentapetalae</taxon>
        <taxon>rosids</taxon>
        <taxon>fabids</taxon>
        <taxon>Malpighiales</taxon>
        <taxon>Rhizophoraceae</taxon>
        <taxon>Rhizophora</taxon>
    </lineage>
</organism>
<feature type="region of interest" description="Disordered" evidence="1">
    <location>
        <begin position="1"/>
        <end position="24"/>
    </location>
</feature>
<name>A0A2P2J0N6_RHIMU</name>
<evidence type="ECO:0000313" key="2">
    <source>
        <dbReference type="EMBL" id="MBW87000.1"/>
    </source>
</evidence>
<evidence type="ECO:0000256" key="1">
    <source>
        <dbReference type="SAM" id="MobiDB-lite"/>
    </source>
</evidence>
<sequence length="24" mass="2808">MDKKFQKKKGGEIEGNKVPWQKGF</sequence>
<dbReference type="EMBL" id="GGEC01006517">
    <property type="protein sequence ID" value="MBW87000.1"/>
    <property type="molecule type" value="Transcribed_RNA"/>
</dbReference>
<dbReference type="AlphaFoldDB" id="A0A2P2J0N6"/>
<feature type="compositionally biased region" description="Basic and acidic residues" evidence="1">
    <location>
        <begin position="1"/>
        <end position="15"/>
    </location>
</feature>
<accession>A0A2P2J0N6</accession>
<protein>
    <submittedName>
        <fullName evidence="2">Uncharacterized protein</fullName>
    </submittedName>
</protein>